<dbReference type="EMBL" id="HBNS01055189">
    <property type="protein sequence ID" value="CAE4657832.1"/>
    <property type="molecule type" value="Transcribed_RNA"/>
</dbReference>
<name>A0A7S4VPL1_9STRA</name>
<dbReference type="AlphaFoldDB" id="A0A7S4VPL1"/>
<feature type="domain" description="HSF-type DNA-binding" evidence="6">
    <location>
        <begin position="107"/>
        <end position="205"/>
    </location>
</feature>
<keyword evidence="2" id="KW-0238">DNA-binding</keyword>
<keyword evidence="3" id="KW-0539">Nucleus</keyword>
<evidence type="ECO:0000256" key="5">
    <source>
        <dbReference type="SAM" id="MobiDB-lite"/>
    </source>
</evidence>
<reference evidence="7" key="1">
    <citation type="submission" date="2021-01" db="EMBL/GenBank/DDBJ databases">
        <authorList>
            <person name="Corre E."/>
            <person name="Pelletier E."/>
            <person name="Niang G."/>
            <person name="Scheremetjew M."/>
            <person name="Finn R."/>
            <person name="Kale V."/>
            <person name="Holt S."/>
            <person name="Cochrane G."/>
            <person name="Meng A."/>
            <person name="Brown T."/>
            <person name="Cohen L."/>
        </authorList>
    </citation>
    <scope>NUCLEOTIDE SEQUENCE</scope>
    <source>
        <strain evidence="7">GSO104</strain>
    </source>
</reference>
<dbReference type="Gene3D" id="1.10.10.10">
    <property type="entry name" value="Winged helix-like DNA-binding domain superfamily/Winged helix DNA-binding domain"/>
    <property type="match status" value="1"/>
</dbReference>
<dbReference type="PANTHER" id="PTHR10015:SF206">
    <property type="entry name" value="HSF-TYPE DNA-BINDING DOMAIN-CONTAINING PROTEIN"/>
    <property type="match status" value="1"/>
</dbReference>
<dbReference type="Pfam" id="PF00447">
    <property type="entry name" value="HSF_DNA-bind"/>
    <property type="match status" value="1"/>
</dbReference>
<evidence type="ECO:0000256" key="2">
    <source>
        <dbReference type="ARBA" id="ARBA00023125"/>
    </source>
</evidence>
<evidence type="ECO:0000256" key="4">
    <source>
        <dbReference type="RuleBase" id="RU004020"/>
    </source>
</evidence>
<dbReference type="SMART" id="SM00415">
    <property type="entry name" value="HSF"/>
    <property type="match status" value="1"/>
</dbReference>
<comment type="subcellular location">
    <subcellularLocation>
        <location evidence="1">Nucleus</location>
    </subcellularLocation>
</comment>
<evidence type="ECO:0000313" key="7">
    <source>
        <dbReference type="EMBL" id="CAE4657832.1"/>
    </source>
</evidence>
<feature type="region of interest" description="Disordered" evidence="5">
    <location>
        <begin position="1"/>
        <end position="40"/>
    </location>
</feature>
<dbReference type="FunFam" id="1.10.10.10:FF:000479">
    <property type="entry name" value="Predicted protein"/>
    <property type="match status" value="1"/>
</dbReference>
<protein>
    <recommendedName>
        <fullName evidence="6">HSF-type DNA-binding domain-containing protein</fullName>
    </recommendedName>
</protein>
<organism evidence="7">
    <name type="scientific">Ditylum brightwellii</name>
    <dbReference type="NCBI Taxonomy" id="49249"/>
    <lineage>
        <taxon>Eukaryota</taxon>
        <taxon>Sar</taxon>
        <taxon>Stramenopiles</taxon>
        <taxon>Ochrophyta</taxon>
        <taxon>Bacillariophyta</taxon>
        <taxon>Mediophyceae</taxon>
        <taxon>Lithodesmiophycidae</taxon>
        <taxon>Lithodesmiales</taxon>
        <taxon>Lithodesmiaceae</taxon>
        <taxon>Ditylum</taxon>
    </lineage>
</organism>
<proteinExistence type="inferred from homology"/>
<evidence type="ECO:0000256" key="1">
    <source>
        <dbReference type="ARBA" id="ARBA00004123"/>
    </source>
</evidence>
<dbReference type="GO" id="GO:0005634">
    <property type="term" value="C:nucleus"/>
    <property type="evidence" value="ECO:0007669"/>
    <property type="project" value="UniProtKB-SubCell"/>
</dbReference>
<evidence type="ECO:0000259" key="6">
    <source>
        <dbReference type="SMART" id="SM00415"/>
    </source>
</evidence>
<dbReference type="InterPro" id="IPR036390">
    <property type="entry name" value="WH_DNA-bd_sf"/>
</dbReference>
<gene>
    <name evidence="7" type="ORF">DBRI00130_LOCUS39945</name>
</gene>
<evidence type="ECO:0000256" key="3">
    <source>
        <dbReference type="ARBA" id="ARBA00023242"/>
    </source>
</evidence>
<comment type="similarity">
    <text evidence="4">Belongs to the HSF family.</text>
</comment>
<dbReference type="PANTHER" id="PTHR10015">
    <property type="entry name" value="HEAT SHOCK TRANSCRIPTION FACTOR"/>
    <property type="match status" value="1"/>
</dbReference>
<dbReference type="SUPFAM" id="SSF46785">
    <property type="entry name" value="Winged helix' DNA-binding domain"/>
    <property type="match status" value="1"/>
</dbReference>
<sequence length="361" mass="41409">MRSTVLPPILSDAGVPKSPCQSKPDMTLSSCMESNDDKKSALNKEDKVIISHTYKDLSYVTEDEAKVMFPHQGRAIKGGDKDIETKYVEPKKRNGKKSTKVNSRGGVAEPFPLKLHRILDTVESKGQSQIVSWQQHGRAFLVHNAKAFVNHVLPQYSNQKKIHSFHRQLQLYGFMRITRGPDSGAYYHERFLIGRPYLCRTMYRTKVKGLFQKPTVDANTEPHFHKMPYLKRPSKMPQQAQISSCDRLVKDSDMHVRNLPELREKCRVTTHQAVTERSDLRLSQFHPVDPTVKNSQRMGFSKEKSLYDIDADTIEPLQLMHSFTNKGSYFPMNEMVGSINGDFREFLSALSIFNQFVLEDD</sequence>
<accession>A0A7S4VPL1</accession>
<dbReference type="InterPro" id="IPR000232">
    <property type="entry name" value="HSF_DNA-bd"/>
</dbReference>
<dbReference type="GO" id="GO:0003700">
    <property type="term" value="F:DNA-binding transcription factor activity"/>
    <property type="evidence" value="ECO:0007669"/>
    <property type="project" value="InterPro"/>
</dbReference>
<dbReference type="InterPro" id="IPR036388">
    <property type="entry name" value="WH-like_DNA-bd_sf"/>
</dbReference>
<dbReference type="GO" id="GO:0043565">
    <property type="term" value="F:sequence-specific DNA binding"/>
    <property type="evidence" value="ECO:0007669"/>
    <property type="project" value="InterPro"/>
</dbReference>